<comment type="caution">
    <text evidence="4">The sequence shown here is derived from an EMBL/GenBank/DDBJ whole genome shotgun (WGS) entry which is preliminary data.</text>
</comment>
<dbReference type="EMBL" id="MU864479">
    <property type="protein sequence ID" value="KAK4184664.1"/>
    <property type="molecule type" value="Genomic_DNA"/>
</dbReference>
<dbReference type="CDD" id="cd05233">
    <property type="entry name" value="SDR_c"/>
    <property type="match status" value="1"/>
</dbReference>
<dbReference type="GO" id="GO:0048038">
    <property type="term" value="F:quinone binding"/>
    <property type="evidence" value="ECO:0007669"/>
    <property type="project" value="TreeGrafter"/>
</dbReference>
<reference evidence="4" key="1">
    <citation type="journal article" date="2023" name="Mol. Phylogenet. Evol.">
        <title>Genome-scale phylogeny and comparative genomics of the fungal order Sordariales.</title>
        <authorList>
            <person name="Hensen N."/>
            <person name="Bonometti L."/>
            <person name="Westerberg I."/>
            <person name="Brannstrom I.O."/>
            <person name="Guillou S."/>
            <person name="Cros-Aarteil S."/>
            <person name="Calhoun S."/>
            <person name="Haridas S."/>
            <person name="Kuo A."/>
            <person name="Mondo S."/>
            <person name="Pangilinan J."/>
            <person name="Riley R."/>
            <person name="LaButti K."/>
            <person name="Andreopoulos B."/>
            <person name="Lipzen A."/>
            <person name="Chen C."/>
            <person name="Yan M."/>
            <person name="Daum C."/>
            <person name="Ng V."/>
            <person name="Clum A."/>
            <person name="Steindorff A."/>
            <person name="Ohm R.A."/>
            <person name="Martin F."/>
            <person name="Silar P."/>
            <person name="Natvig D.O."/>
            <person name="Lalanne C."/>
            <person name="Gautier V."/>
            <person name="Ament-Velasquez S.L."/>
            <person name="Kruys A."/>
            <person name="Hutchinson M.I."/>
            <person name="Powell A.J."/>
            <person name="Barry K."/>
            <person name="Miller A.N."/>
            <person name="Grigoriev I.V."/>
            <person name="Debuchy R."/>
            <person name="Gladieux P."/>
            <person name="Hiltunen Thoren M."/>
            <person name="Johannesson H."/>
        </authorList>
    </citation>
    <scope>NUCLEOTIDE SEQUENCE</scope>
    <source>
        <strain evidence="4">PSN309</strain>
    </source>
</reference>
<dbReference type="InterPro" id="IPR020904">
    <property type="entry name" value="Sc_DH/Rdtase_CS"/>
</dbReference>
<dbReference type="PRINTS" id="PR00081">
    <property type="entry name" value="GDHRDH"/>
</dbReference>
<dbReference type="GO" id="GO:0016616">
    <property type="term" value="F:oxidoreductase activity, acting on the CH-OH group of donors, NAD or NADP as acceptor"/>
    <property type="evidence" value="ECO:0007669"/>
    <property type="project" value="TreeGrafter"/>
</dbReference>
<keyword evidence="2" id="KW-0521">NADP</keyword>
<evidence type="ECO:0000313" key="5">
    <source>
        <dbReference type="Proteomes" id="UP001302126"/>
    </source>
</evidence>
<comment type="similarity">
    <text evidence="1 3">Belongs to the short-chain dehydrogenases/reductases (SDR) family.</text>
</comment>
<name>A0AAN6WMN6_9PEZI</name>
<evidence type="ECO:0000256" key="3">
    <source>
        <dbReference type="RuleBase" id="RU000363"/>
    </source>
</evidence>
<gene>
    <name evidence="4" type="ORF">QBC35DRAFT_539745</name>
</gene>
<dbReference type="PANTHER" id="PTHR42760">
    <property type="entry name" value="SHORT-CHAIN DEHYDROGENASES/REDUCTASES FAMILY MEMBER"/>
    <property type="match status" value="1"/>
</dbReference>
<dbReference type="AlphaFoldDB" id="A0AAN6WMN6"/>
<sequence>MVQGQRRGKYQPPRPSRSLRGKVAIVTGAGSHGSSIGNGRATSILLAEDGASLVCVDRDLSAAKYTVEMIHSSYPSVEAVPVEGDVTSPTSCSSIVDQALAAYGRLDILVNVVGIIGAKGNCTELDLEEWNTGLEVNVTSMMLMSRYAIPAMLSGKGEQEDDGGTEGEIRGKMEGEIKGAIVNIGSVAGLRGGTPHLLYPTTKGAVVNMTRAMAAHHGGQGVRVNCVCPGMLYTPMMYVPGMSEEMREKRKKRSLLGTEGNAWDCASAVRFLASDEARWITGAVLAVDAGATAAVSSDSES</sequence>
<dbReference type="InterPro" id="IPR036291">
    <property type="entry name" value="NAD(P)-bd_dom_sf"/>
</dbReference>
<dbReference type="Pfam" id="PF13561">
    <property type="entry name" value="adh_short_C2"/>
    <property type="match status" value="1"/>
</dbReference>
<keyword evidence="5" id="KW-1185">Reference proteome</keyword>
<evidence type="ECO:0000256" key="2">
    <source>
        <dbReference type="ARBA" id="ARBA00022857"/>
    </source>
</evidence>
<dbReference type="InterPro" id="IPR002347">
    <property type="entry name" value="SDR_fam"/>
</dbReference>
<organism evidence="4 5">
    <name type="scientific">Podospora australis</name>
    <dbReference type="NCBI Taxonomy" id="1536484"/>
    <lineage>
        <taxon>Eukaryota</taxon>
        <taxon>Fungi</taxon>
        <taxon>Dikarya</taxon>
        <taxon>Ascomycota</taxon>
        <taxon>Pezizomycotina</taxon>
        <taxon>Sordariomycetes</taxon>
        <taxon>Sordariomycetidae</taxon>
        <taxon>Sordariales</taxon>
        <taxon>Podosporaceae</taxon>
        <taxon>Podospora</taxon>
    </lineage>
</organism>
<proteinExistence type="inferred from homology"/>
<dbReference type="Proteomes" id="UP001302126">
    <property type="component" value="Unassembled WGS sequence"/>
</dbReference>
<dbReference type="Pfam" id="PF00106">
    <property type="entry name" value="adh_short"/>
    <property type="match status" value="1"/>
</dbReference>
<reference evidence="4" key="2">
    <citation type="submission" date="2023-05" db="EMBL/GenBank/DDBJ databases">
        <authorList>
            <consortium name="Lawrence Berkeley National Laboratory"/>
            <person name="Steindorff A."/>
            <person name="Hensen N."/>
            <person name="Bonometti L."/>
            <person name="Westerberg I."/>
            <person name="Brannstrom I.O."/>
            <person name="Guillou S."/>
            <person name="Cros-Aarteil S."/>
            <person name="Calhoun S."/>
            <person name="Haridas S."/>
            <person name="Kuo A."/>
            <person name="Mondo S."/>
            <person name="Pangilinan J."/>
            <person name="Riley R."/>
            <person name="Labutti K."/>
            <person name="Andreopoulos B."/>
            <person name="Lipzen A."/>
            <person name="Chen C."/>
            <person name="Yanf M."/>
            <person name="Daum C."/>
            <person name="Ng V."/>
            <person name="Clum A."/>
            <person name="Ohm R."/>
            <person name="Martin F."/>
            <person name="Silar P."/>
            <person name="Natvig D."/>
            <person name="Lalanne C."/>
            <person name="Gautier V."/>
            <person name="Ament-Velasquez S.L."/>
            <person name="Kruys A."/>
            <person name="Hutchinson M.I."/>
            <person name="Powell A.J."/>
            <person name="Barry K."/>
            <person name="Miller A.N."/>
            <person name="Grigoriev I.V."/>
            <person name="Debuchy R."/>
            <person name="Gladieux P."/>
            <person name="Thoren M.H."/>
            <person name="Johannesson H."/>
        </authorList>
    </citation>
    <scope>NUCLEOTIDE SEQUENCE</scope>
    <source>
        <strain evidence="4">PSN309</strain>
    </source>
</reference>
<evidence type="ECO:0000256" key="1">
    <source>
        <dbReference type="ARBA" id="ARBA00006484"/>
    </source>
</evidence>
<dbReference type="PANTHER" id="PTHR42760:SF122">
    <property type="entry name" value="NAD(P)-BINDING PROTEIN"/>
    <property type="match status" value="1"/>
</dbReference>
<dbReference type="PROSITE" id="PS00061">
    <property type="entry name" value="ADH_SHORT"/>
    <property type="match status" value="1"/>
</dbReference>
<dbReference type="SUPFAM" id="SSF51735">
    <property type="entry name" value="NAD(P)-binding Rossmann-fold domains"/>
    <property type="match status" value="1"/>
</dbReference>
<accession>A0AAN6WMN6</accession>
<dbReference type="PRINTS" id="PR00080">
    <property type="entry name" value="SDRFAMILY"/>
</dbReference>
<dbReference type="GO" id="GO:0006633">
    <property type="term" value="P:fatty acid biosynthetic process"/>
    <property type="evidence" value="ECO:0007669"/>
    <property type="project" value="TreeGrafter"/>
</dbReference>
<evidence type="ECO:0000313" key="4">
    <source>
        <dbReference type="EMBL" id="KAK4184664.1"/>
    </source>
</evidence>
<dbReference type="Gene3D" id="3.40.50.720">
    <property type="entry name" value="NAD(P)-binding Rossmann-like Domain"/>
    <property type="match status" value="1"/>
</dbReference>
<protein>
    <submittedName>
        <fullName evidence="4">3-oxoacyl-reductase</fullName>
    </submittedName>
</protein>